<evidence type="ECO:0000256" key="4">
    <source>
        <dbReference type="ARBA" id="ARBA00022723"/>
    </source>
</evidence>
<feature type="binding site" evidence="7">
    <location>
        <position position="128"/>
    </location>
    <ligand>
        <name>Zn(2+)</name>
        <dbReference type="ChEBI" id="CHEBI:29105"/>
        <label>2</label>
    </ligand>
</feature>
<dbReference type="GO" id="GO:0019243">
    <property type="term" value="P:methylglyoxal catabolic process to D-lactate via S-lactoyl-glutathione"/>
    <property type="evidence" value="ECO:0007669"/>
    <property type="project" value="UniProtKB-UniRule"/>
</dbReference>
<keyword evidence="10" id="KW-1185">Reference proteome</keyword>
<keyword evidence="5 7" id="KW-0378">Hydrolase</keyword>
<evidence type="ECO:0000313" key="9">
    <source>
        <dbReference type="EMBL" id="ODA31662.1"/>
    </source>
</evidence>
<comment type="cofactor">
    <cofactor evidence="7">
        <name>Zn(2+)</name>
        <dbReference type="ChEBI" id="CHEBI:29105"/>
    </cofactor>
    <text evidence="7">Binds 2 Zn(2+) ions per subunit.</text>
</comment>
<protein>
    <recommendedName>
        <fullName evidence="7">Hydroxyacylglutathione hydrolase</fullName>
        <ecNumber evidence="7">3.1.2.6</ecNumber>
    </recommendedName>
    <alternativeName>
        <fullName evidence="7">Glyoxalase II</fullName>
        <shortName evidence="7">Glx II</shortName>
    </alternativeName>
</protein>
<keyword evidence="4 7" id="KW-0479">Metal-binding</keyword>
<dbReference type="EMBL" id="LYBM01000031">
    <property type="protein sequence ID" value="ODA31662.1"/>
    <property type="molecule type" value="Genomic_DNA"/>
</dbReference>
<feature type="binding site" evidence="7">
    <location>
        <position position="54"/>
    </location>
    <ligand>
        <name>Zn(2+)</name>
        <dbReference type="ChEBI" id="CHEBI:29105"/>
        <label>1</label>
    </ligand>
</feature>
<comment type="caution">
    <text evidence="9">The sequence shown here is derived from an EMBL/GenBank/DDBJ whole genome shotgun (WGS) entry which is preliminary data.</text>
</comment>
<feature type="domain" description="Metallo-beta-lactamase" evidence="8">
    <location>
        <begin position="12"/>
        <end position="166"/>
    </location>
</feature>
<feature type="binding site" evidence="7">
    <location>
        <position position="166"/>
    </location>
    <ligand>
        <name>Zn(2+)</name>
        <dbReference type="ChEBI" id="CHEBI:29105"/>
        <label>2</label>
    </ligand>
</feature>
<dbReference type="STRING" id="1080227.A8L45_15560"/>
<accession>A0A1C3EEI4</accession>
<dbReference type="PANTHER" id="PTHR43705">
    <property type="entry name" value="HYDROXYACYLGLUTATHIONE HYDROLASE"/>
    <property type="match status" value="1"/>
</dbReference>
<evidence type="ECO:0000256" key="3">
    <source>
        <dbReference type="ARBA" id="ARBA00006759"/>
    </source>
</evidence>
<dbReference type="EC" id="3.1.2.6" evidence="7"/>
<dbReference type="Pfam" id="PF16123">
    <property type="entry name" value="HAGH_C"/>
    <property type="match status" value="1"/>
</dbReference>
<dbReference type="RefSeq" id="WP_068903904.1">
    <property type="nucleotide sequence ID" value="NZ_JBHUIF010000032.1"/>
</dbReference>
<evidence type="ECO:0000259" key="8">
    <source>
        <dbReference type="SMART" id="SM00849"/>
    </source>
</evidence>
<organism evidence="9 10">
    <name type="scientific">Veronia pacifica</name>
    <dbReference type="NCBI Taxonomy" id="1080227"/>
    <lineage>
        <taxon>Bacteria</taxon>
        <taxon>Pseudomonadati</taxon>
        <taxon>Pseudomonadota</taxon>
        <taxon>Gammaproteobacteria</taxon>
        <taxon>Vibrionales</taxon>
        <taxon>Vibrionaceae</taxon>
        <taxon>Veronia</taxon>
    </lineage>
</organism>
<feature type="binding site" evidence="7">
    <location>
        <position position="128"/>
    </location>
    <ligand>
        <name>Zn(2+)</name>
        <dbReference type="ChEBI" id="CHEBI:29105"/>
        <label>1</label>
    </ligand>
</feature>
<evidence type="ECO:0000256" key="1">
    <source>
        <dbReference type="ARBA" id="ARBA00001623"/>
    </source>
</evidence>
<dbReference type="InterPro" id="IPR036866">
    <property type="entry name" value="RibonucZ/Hydroxyglut_hydro"/>
</dbReference>
<feature type="binding site" evidence="7">
    <location>
        <position position="111"/>
    </location>
    <ligand>
        <name>Zn(2+)</name>
        <dbReference type="ChEBI" id="CHEBI:29105"/>
        <label>1</label>
    </ligand>
</feature>
<feature type="binding site" evidence="7">
    <location>
        <position position="58"/>
    </location>
    <ligand>
        <name>Zn(2+)</name>
        <dbReference type="ChEBI" id="CHEBI:29105"/>
        <label>2</label>
    </ligand>
</feature>
<dbReference type="OrthoDB" id="9802248at2"/>
<evidence type="ECO:0000256" key="7">
    <source>
        <dbReference type="HAMAP-Rule" id="MF_01374"/>
    </source>
</evidence>
<dbReference type="SUPFAM" id="SSF56281">
    <property type="entry name" value="Metallo-hydrolase/oxidoreductase"/>
    <property type="match status" value="1"/>
</dbReference>
<dbReference type="Pfam" id="PF00753">
    <property type="entry name" value="Lactamase_B"/>
    <property type="match status" value="1"/>
</dbReference>
<evidence type="ECO:0000256" key="2">
    <source>
        <dbReference type="ARBA" id="ARBA00004963"/>
    </source>
</evidence>
<evidence type="ECO:0000256" key="6">
    <source>
        <dbReference type="ARBA" id="ARBA00022833"/>
    </source>
</evidence>
<dbReference type="PIRSF" id="PIRSF005457">
    <property type="entry name" value="Glx"/>
    <property type="match status" value="1"/>
</dbReference>
<dbReference type="SMART" id="SM00849">
    <property type="entry name" value="Lactamase_B"/>
    <property type="match status" value="1"/>
</dbReference>
<dbReference type="AlphaFoldDB" id="A0A1C3EEI4"/>
<name>A0A1C3EEI4_9GAMM</name>
<evidence type="ECO:0000256" key="5">
    <source>
        <dbReference type="ARBA" id="ARBA00022801"/>
    </source>
</evidence>
<dbReference type="InterPro" id="IPR035680">
    <property type="entry name" value="Clx_II_MBL"/>
</dbReference>
<gene>
    <name evidence="7" type="primary">gloB</name>
    <name evidence="9" type="ORF">A8L45_15560</name>
</gene>
<comment type="pathway">
    <text evidence="2 7">Secondary metabolite metabolism; methylglyoxal degradation; (R)-lactate from methylglyoxal: step 2/2.</text>
</comment>
<dbReference type="GO" id="GO:0046872">
    <property type="term" value="F:metal ion binding"/>
    <property type="evidence" value="ECO:0007669"/>
    <property type="project" value="UniProtKB-KW"/>
</dbReference>
<dbReference type="UniPathway" id="UPA00619">
    <property type="reaction ID" value="UER00676"/>
</dbReference>
<evidence type="ECO:0000313" key="10">
    <source>
        <dbReference type="Proteomes" id="UP000094936"/>
    </source>
</evidence>
<sequence>MLSVTSIPAFTDNYIWLLNNDENQCIVVDPGDAAPVIECLEASSLQLIAILITHHHADHTGGINALTERWPEIKVYGPEKENIRGLTHTLTEGDSIDLLGETFDVLDVIGHTRGHIAYLTAGKVFCGDTLFSGGCGRLFEGTPEQMLRSLNKLKSLPDETKVYCAHEYTASNLRFATTVDYGNKALIDYQKNVNELRNNGLSSIPTTIGVEKAINPFLRCDNRDVMFSVNNRKPVTNELETFTELRLWKDNF</sequence>
<dbReference type="GO" id="GO:0004416">
    <property type="term" value="F:hydroxyacylglutathione hydrolase activity"/>
    <property type="evidence" value="ECO:0007669"/>
    <property type="project" value="UniProtKB-UniRule"/>
</dbReference>
<feature type="binding site" evidence="7">
    <location>
        <position position="59"/>
    </location>
    <ligand>
        <name>Zn(2+)</name>
        <dbReference type="ChEBI" id="CHEBI:29105"/>
        <label>2</label>
    </ligand>
</feature>
<dbReference type="NCBIfam" id="TIGR03413">
    <property type="entry name" value="GSH_gloB"/>
    <property type="match status" value="1"/>
</dbReference>
<feature type="binding site" evidence="7">
    <location>
        <position position="56"/>
    </location>
    <ligand>
        <name>Zn(2+)</name>
        <dbReference type="ChEBI" id="CHEBI:29105"/>
        <label>1</label>
    </ligand>
</feature>
<dbReference type="InterPro" id="IPR032282">
    <property type="entry name" value="HAGH_C"/>
</dbReference>
<comment type="similarity">
    <text evidence="3 7">Belongs to the metallo-beta-lactamase superfamily. Glyoxalase II family.</text>
</comment>
<dbReference type="InterPro" id="IPR017782">
    <property type="entry name" value="Hydroxyacylglutathione_Hdrlase"/>
</dbReference>
<proteinExistence type="inferred from homology"/>
<comment type="subunit">
    <text evidence="7">Monomer.</text>
</comment>
<comment type="catalytic activity">
    <reaction evidence="1 7">
        <text>an S-(2-hydroxyacyl)glutathione + H2O = a 2-hydroxy carboxylate + glutathione + H(+)</text>
        <dbReference type="Rhea" id="RHEA:21864"/>
        <dbReference type="ChEBI" id="CHEBI:15377"/>
        <dbReference type="ChEBI" id="CHEBI:15378"/>
        <dbReference type="ChEBI" id="CHEBI:57925"/>
        <dbReference type="ChEBI" id="CHEBI:58896"/>
        <dbReference type="ChEBI" id="CHEBI:71261"/>
        <dbReference type="EC" id="3.1.2.6"/>
    </reaction>
</comment>
<comment type="function">
    <text evidence="7">Thiolesterase that catalyzes the hydrolysis of S-D-lactoyl-glutathione to form glutathione and D-lactic acid.</text>
</comment>
<dbReference type="HAMAP" id="MF_01374">
    <property type="entry name" value="Glyoxalase_2"/>
    <property type="match status" value="1"/>
</dbReference>
<keyword evidence="6 7" id="KW-0862">Zinc</keyword>
<dbReference type="InterPro" id="IPR050110">
    <property type="entry name" value="Glyoxalase_II_hydrolase"/>
</dbReference>
<dbReference type="InterPro" id="IPR001279">
    <property type="entry name" value="Metallo-B-lactamas"/>
</dbReference>
<dbReference type="Gene3D" id="3.60.15.10">
    <property type="entry name" value="Ribonuclease Z/Hydroxyacylglutathione hydrolase-like"/>
    <property type="match status" value="1"/>
</dbReference>
<reference evidence="9 10" key="1">
    <citation type="submission" date="2016-05" db="EMBL/GenBank/DDBJ databases">
        <title>Genomic Taxonomy of the Vibrionaceae.</title>
        <authorList>
            <person name="Gomez-Gil B."/>
            <person name="Enciso-Ibarra J."/>
        </authorList>
    </citation>
    <scope>NUCLEOTIDE SEQUENCE [LARGE SCALE GENOMIC DNA]</scope>
    <source>
        <strain evidence="9 10">CAIM 1920</strain>
    </source>
</reference>
<dbReference type="CDD" id="cd07723">
    <property type="entry name" value="hydroxyacylglutathione_hydrolase_MBL-fold"/>
    <property type="match status" value="1"/>
</dbReference>
<dbReference type="PANTHER" id="PTHR43705:SF1">
    <property type="entry name" value="HYDROXYACYLGLUTATHIONE HYDROLASE GLOB"/>
    <property type="match status" value="1"/>
</dbReference>
<dbReference type="Proteomes" id="UP000094936">
    <property type="component" value="Unassembled WGS sequence"/>
</dbReference>